<dbReference type="NCBIfam" id="NF006344">
    <property type="entry name" value="PRK08571.1"/>
    <property type="match status" value="1"/>
</dbReference>
<dbReference type="PANTHER" id="PTHR11761:SF8">
    <property type="entry name" value="LARGE RIBOSOMAL SUBUNIT PROTEIN UL14"/>
    <property type="match status" value="1"/>
</dbReference>
<dbReference type="PANTHER" id="PTHR11761">
    <property type="entry name" value="50S/60S RIBOSOMAL PROTEIN L14/L23"/>
    <property type="match status" value="1"/>
</dbReference>
<comment type="function">
    <text evidence="3">Binds to 23S rRNA. Forms part of two intersubunit bridges in the 70S ribosome.</text>
</comment>
<sequence length="133" mass="14566">MKAISAKVVRALNTGSYLKVADNSKAKLVQIIQVIGYKGVKRRLSKAGIGDLVVVTVKEGDISLVGKVMKAIIIRQRKEYRRPDGVRIKFEDNACVLVKDEKGTLAGTIIRGPVAREVVERWPEVGKIASIIV</sequence>
<evidence type="ECO:0000256" key="3">
    <source>
        <dbReference type="HAMAP-Rule" id="MF_01367"/>
    </source>
</evidence>
<comment type="subunit">
    <text evidence="3">Part of the 50S ribosomal subunit. Forms a cluster with proteins L3 and L24e, part of which may contact the 16S rRNA in 2 intersubunit bridges.</text>
</comment>
<dbReference type="SMART" id="SM01374">
    <property type="entry name" value="Ribosomal_L14"/>
    <property type="match status" value="1"/>
</dbReference>
<dbReference type="GO" id="GO:0006412">
    <property type="term" value="P:translation"/>
    <property type="evidence" value="ECO:0007669"/>
    <property type="project" value="UniProtKB-UniRule"/>
</dbReference>
<organism evidence="5 6">
    <name type="scientific">Candidatus Nanoclepta minutus</name>
    <dbReference type="NCBI Taxonomy" id="1940235"/>
    <lineage>
        <taxon>Archaea</taxon>
        <taxon>Nanobdellota</taxon>
        <taxon>Candidatus Nanoclepta</taxon>
    </lineage>
</organism>
<gene>
    <name evidence="3" type="primary">rpl14</name>
    <name evidence="5" type="ORF">BXU00_02740</name>
</gene>
<comment type="caution">
    <text evidence="5">The sequence shown here is derived from an EMBL/GenBank/DDBJ whole genome shotgun (WGS) entry which is preliminary data.</text>
</comment>
<dbReference type="Pfam" id="PF00238">
    <property type="entry name" value="Ribosomal_L14"/>
    <property type="match status" value="1"/>
</dbReference>
<dbReference type="SUPFAM" id="SSF50193">
    <property type="entry name" value="Ribosomal protein L14"/>
    <property type="match status" value="1"/>
</dbReference>
<keyword evidence="3" id="KW-0694">RNA-binding</keyword>
<evidence type="ECO:0000313" key="5">
    <source>
        <dbReference type="EMBL" id="RIB35222.1"/>
    </source>
</evidence>
<proteinExistence type="inferred from homology"/>
<dbReference type="GO" id="GO:0022625">
    <property type="term" value="C:cytosolic large ribosomal subunit"/>
    <property type="evidence" value="ECO:0007669"/>
    <property type="project" value="TreeGrafter"/>
</dbReference>
<dbReference type="GO" id="GO:0070180">
    <property type="term" value="F:large ribosomal subunit rRNA binding"/>
    <property type="evidence" value="ECO:0007669"/>
    <property type="project" value="TreeGrafter"/>
</dbReference>
<evidence type="ECO:0000256" key="2">
    <source>
        <dbReference type="ARBA" id="ARBA00023274"/>
    </source>
</evidence>
<protein>
    <recommendedName>
        <fullName evidence="3">Large ribosomal subunit protein uL14</fullName>
    </recommendedName>
</protein>
<keyword evidence="2 3" id="KW-0687">Ribonucleoprotein</keyword>
<comment type="similarity">
    <text evidence="3 4">Belongs to the universal ribosomal protein uL14 family.</text>
</comment>
<name>A0A397WMT2_9ARCH</name>
<keyword evidence="3" id="KW-0699">rRNA-binding</keyword>
<dbReference type="PROSITE" id="PS00049">
    <property type="entry name" value="RIBOSOMAL_L14"/>
    <property type="match status" value="1"/>
</dbReference>
<dbReference type="CDD" id="cd00337">
    <property type="entry name" value="Ribosomal_uL14"/>
    <property type="match status" value="1"/>
</dbReference>
<dbReference type="GO" id="GO:0003735">
    <property type="term" value="F:structural constituent of ribosome"/>
    <property type="evidence" value="ECO:0007669"/>
    <property type="project" value="InterPro"/>
</dbReference>
<dbReference type="InterPro" id="IPR000218">
    <property type="entry name" value="Ribosomal_uL14"/>
</dbReference>
<evidence type="ECO:0000256" key="4">
    <source>
        <dbReference type="RuleBase" id="RU003949"/>
    </source>
</evidence>
<reference evidence="5 6" key="1">
    <citation type="journal article" date="2018" name="Syst. Appl. Microbiol.">
        <title>A new symbiotic nanoarchaeote (Candidatus Nanoclepta minutus) and its host (Zestosphaera tikiterensis gen. nov., sp. nov.) from a New Zealand hot spring.</title>
        <authorList>
            <person name="St John E."/>
            <person name="Liu Y."/>
            <person name="Podar M."/>
            <person name="Stott M.B."/>
            <person name="Meneghin J."/>
            <person name="Chen Z."/>
            <person name="Lagutin K."/>
            <person name="Mitchell K."/>
            <person name="Reysenbach A.L."/>
        </authorList>
    </citation>
    <scope>NUCLEOTIDE SEQUENCE [LARGE SCALE GENOMIC DNA]</scope>
    <source>
        <strain evidence="5">NZ3</strain>
    </source>
</reference>
<evidence type="ECO:0000256" key="1">
    <source>
        <dbReference type="ARBA" id="ARBA00022980"/>
    </source>
</evidence>
<dbReference type="HAMAP" id="MF_01367">
    <property type="entry name" value="Ribosomal_uL14"/>
    <property type="match status" value="1"/>
</dbReference>
<dbReference type="AlphaFoldDB" id="A0A397WMT2"/>
<accession>A0A397WMT2</accession>
<dbReference type="Gene3D" id="2.40.150.20">
    <property type="entry name" value="Ribosomal protein L14"/>
    <property type="match status" value="1"/>
</dbReference>
<dbReference type="InterPro" id="IPR019972">
    <property type="entry name" value="Ribosomal_uL14_CS"/>
</dbReference>
<keyword evidence="1 3" id="KW-0689">Ribosomal protein</keyword>
<evidence type="ECO:0000313" key="6">
    <source>
        <dbReference type="Proteomes" id="UP000266622"/>
    </source>
</evidence>
<dbReference type="Proteomes" id="UP000266622">
    <property type="component" value="Unassembled WGS sequence"/>
</dbReference>
<dbReference type="InterPro" id="IPR036853">
    <property type="entry name" value="Ribosomal_uL14_sf"/>
</dbReference>
<dbReference type="EMBL" id="MWMI01000004">
    <property type="protein sequence ID" value="RIB35222.1"/>
    <property type="molecule type" value="Genomic_DNA"/>
</dbReference>